<keyword evidence="2" id="KW-1185">Reference proteome</keyword>
<name>A0A2P5DWN6_PARAD</name>
<dbReference type="Proteomes" id="UP000237105">
    <property type="component" value="Unassembled WGS sequence"/>
</dbReference>
<dbReference type="AlphaFoldDB" id="A0A2P5DWN6"/>
<accession>A0A2P5DWN6</accession>
<comment type="caution">
    <text evidence="1">The sequence shown here is derived from an EMBL/GenBank/DDBJ whole genome shotgun (WGS) entry which is preliminary data.</text>
</comment>
<gene>
    <name evidence="1" type="ORF">PanWU01x14_024350</name>
</gene>
<dbReference type="EMBL" id="JXTB01000012">
    <property type="protein sequence ID" value="PON77679.1"/>
    <property type="molecule type" value="Genomic_DNA"/>
</dbReference>
<protein>
    <submittedName>
        <fullName evidence="1">Uncharacterized protein</fullName>
    </submittedName>
</protein>
<sequence>MSALSSGHVEDHDGLLKVIISEKKAQRPTLVVSNLSPPNEELPLGGNNIVDRLNGVEHQYGGRRFP</sequence>
<evidence type="ECO:0000313" key="2">
    <source>
        <dbReference type="Proteomes" id="UP000237105"/>
    </source>
</evidence>
<evidence type="ECO:0000313" key="1">
    <source>
        <dbReference type="EMBL" id="PON77679.1"/>
    </source>
</evidence>
<proteinExistence type="predicted"/>
<organism evidence="1 2">
    <name type="scientific">Parasponia andersonii</name>
    <name type="common">Sponia andersonii</name>
    <dbReference type="NCBI Taxonomy" id="3476"/>
    <lineage>
        <taxon>Eukaryota</taxon>
        <taxon>Viridiplantae</taxon>
        <taxon>Streptophyta</taxon>
        <taxon>Embryophyta</taxon>
        <taxon>Tracheophyta</taxon>
        <taxon>Spermatophyta</taxon>
        <taxon>Magnoliopsida</taxon>
        <taxon>eudicotyledons</taxon>
        <taxon>Gunneridae</taxon>
        <taxon>Pentapetalae</taxon>
        <taxon>rosids</taxon>
        <taxon>fabids</taxon>
        <taxon>Rosales</taxon>
        <taxon>Cannabaceae</taxon>
        <taxon>Parasponia</taxon>
    </lineage>
</organism>
<reference evidence="2" key="1">
    <citation type="submission" date="2016-06" db="EMBL/GenBank/DDBJ databases">
        <title>Parallel loss of symbiosis genes in relatives of nitrogen-fixing non-legume Parasponia.</title>
        <authorList>
            <person name="Van Velzen R."/>
            <person name="Holmer R."/>
            <person name="Bu F."/>
            <person name="Rutten L."/>
            <person name="Van Zeijl A."/>
            <person name="Liu W."/>
            <person name="Santuari L."/>
            <person name="Cao Q."/>
            <person name="Sharma T."/>
            <person name="Shen D."/>
            <person name="Roswanjaya Y."/>
            <person name="Wardhani T."/>
            <person name="Kalhor M.S."/>
            <person name="Jansen J."/>
            <person name="Van den Hoogen J."/>
            <person name="Gungor B."/>
            <person name="Hartog M."/>
            <person name="Hontelez J."/>
            <person name="Verver J."/>
            <person name="Yang W.-C."/>
            <person name="Schijlen E."/>
            <person name="Repin R."/>
            <person name="Schilthuizen M."/>
            <person name="Schranz E."/>
            <person name="Heidstra R."/>
            <person name="Miyata K."/>
            <person name="Fedorova E."/>
            <person name="Kohlen W."/>
            <person name="Bisseling T."/>
            <person name="Smit S."/>
            <person name="Geurts R."/>
        </authorList>
    </citation>
    <scope>NUCLEOTIDE SEQUENCE [LARGE SCALE GENOMIC DNA]</scope>
    <source>
        <strain evidence="2">cv. WU1-14</strain>
    </source>
</reference>